<feature type="domain" description="GGDEF" evidence="2">
    <location>
        <begin position="81"/>
        <end position="210"/>
    </location>
</feature>
<dbReference type="EMBL" id="QOUX01000001">
    <property type="protein sequence ID" value="RXJ04121.1"/>
    <property type="molecule type" value="Genomic_DNA"/>
</dbReference>
<dbReference type="AlphaFoldDB" id="A0A4Q0VZX1"/>
<dbReference type="InterPro" id="IPR050469">
    <property type="entry name" value="Diguanylate_Cyclase"/>
</dbReference>
<dbReference type="SUPFAM" id="SSF55073">
    <property type="entry name" value="Nucleotide cyclase"/>
    <property type="match status" value="1"/>
</dbReference>
<feature type="transmembrane region" description="Helical" evidence="1">
    <location>
        <begin position="7"/>
        <end position="24"/>
    </location>
</feature>
<evidence type="ECO:0000259" key="2">
    <source>
        <dbReference type="PROSITE" id="PS50887"/>
    </source>
</evidence>
<dbReference type="InterPro" id="IPR043128">
    <property type="entry name" value="Rev_trsase/Diguanyl_cyclase"/>
</dbReference>
<organism evidence="3 4">
    <name type="scientific">Anaerobacillus alkaliphilus</name>
    <dbReference type="NCBI Taxonomy" id="1548597"/>
    <lineage>
        <taxon>Bacteria</taxon>
        <taxon>Bacillati</taxon>
        <taxon>Bacillota</taxon>
        <taxon>Bacilli</taxon>
        <taxon>Bacillales</taxon>
        <taxon>Bacillaceae</taxon>
        <taxon>Anaerobacillus</taxon>
    </lineage>
</organism>
<proteinExistence type="predicted"/>
<accession>A0A4Q0VZX1</accession>
<comment type="caution">
    <text evidence="3">The sequence shown here is derived from an EMBL/GenBank/DDBJ whole genome shotgun (WGS) entry which is preliminary data.</text>
</comment>
<feature type="transmembrane region" description="Helical" evidence="1">
    <location>
        <begin position="30"/>
        <end position="48"/>
    </location>
</feature>
<evidence type="ECO:0000256" key="1">
    <source>
        <dbReference type="SAM" id="Phobius"/>
    </source>
</evidence>
<name>A0A4Q0VZX1_9BACI</name>
<dbReference type="NCBIfam" id="TIGR00254">
    <property type="entry name" value="GGDEF"/>
    <property type="match status" value="1"/>
</dbReference>
<dbReference type="PANTHER" id="PTHR45138">
    <property type="entry name" value="REGULATORY COMPONENTS OF SENSORY TRANSDUCTION SYSTEM"/>
    <property type="match status" value="1"/>
</dbReference>
<dbReference type="OrthoDB" id="9759607at2"/>
<evidence type="ECO:0000313" key="4">
    <source>
        <dbReference type="Proteomes" id="UP000290649"/>
    </source>
</evidence>
<dbReference type="PANTHER" id="PTHR45138:SF9">
    <property type="entry name" value="DIGUANYLATE CYCLASE DGCM-RELATED"/>
    <property type="match status" value="1"/>
</dbReference>
<dbReference type="InterPro" id="IPR000160">
    <property type="entry name" value="GGDEF_dom"/>
</dbReference>
<dbReference type="CDD" id="cd01949">
    <property type="entry name" value="GGDEF"/>
    <property type="match status" value="1"/>
</dbReference>
<evidence type="ECO:0000313" key="3">
    <source>
        <dbReference type="EMBL" id="RXJ04121.1"/>
    </source>
</evidence>
<dbReference type="InterPro" id="IPR029787">
    <property type="entry name" value="Nucleotide_cyclase"/>
</dbReference>
<dbReference type="Proteomes" id="UP000290649">
    <property type="component" value="Unassembled WGS sequence"/>
</dbReference>
<gene>
    <name evidence="3" type="ORF">DS745_01680</name>
</gene>
<keyword evidence="1" id="KW-0472">Membrane</keyword>
<dbReference type="RefSeq" id="WP_129076470.1">
    <property type="nucleotide sequence ID" value="NZ_QOUX01000001.1"/>
</dbReference>
<keyword evidence="1" id="KW-1133">Transmembrane helix</keyword>
<reference evidence="3 4" key="1">
    <citation type="journal article" date="2019" name="Int. J. Syst. Evol. Microbiol.">
        <title>Anaerobacillus alkaliphilus sp. nov., a novel alkaliphilic and moderately halophilic bacterium.</title>
        <authorList>
            <person name="Borsodi A.K."/>
            <person name="Aszalos J.M."/>
            <person name="Bihari P."/>
            <person name="Nagy I."/>
            <person name="Schumann P."/>
            <person name="Sproer C."/>
            <person name="Kovacs A.L."/>
            <person name="Boka K."/>
            <person name="Dobosy P."/>
            <person name="Ovari M."/>
            <person name="Szili-Kovacs T."/>
            <person name="Toth E."/>
        </authorList>
    </citation>
    <scope>NUCLEOTIDE SEQUENCE [LARGE SCALE GENOMIC DNA]</scope>
    <source>
        <strain evidence="3 4">B16-10</strain>
    </source>
</reference>
<dbReference type="FunFam" id="3.30.70.270:FF:000001">
    <property type="entry name" value="Diguanylate cyclase domain protein"/>
    <property type="match status" value="1"/>
</dbReference>
<dbReference type="GO" id="GO:0052621">
    <property type="term" value="F:diguanylate cyclase activity"/>
    <property type="evidence" value="ECO:0007669"/>
    <property type="project" value="TreeGrafter"/>
</dbReference>
<dbReference type="PROSITE" id="PS50887">
    <property type="entry name" value="GGDEF"/>
    <property type="match status" value="1"/>
</dbReference>
<keyword evidence="4" id="KW-1185">Reference proteome</keyword>
<protein>
    <submittedName>
        <fullName evidence="3">GGDEF domain-containing protein</fullName>
    </submittedName>
</protein>
<keyword evidence="1" id="KW-0812">Transmembrane</keyword>
<sequence>MRHIGVRTSLFLSFILLLVAIVYIDFGKNFIFLLLINQIAFLTVGIMYDQTKLMAERDHLTNLYNRVFISQKLPKLLKQKNNLSICIVDIDSFKYINDTHGHLMGDDVIKRIAYVLNSETRKTDIVVRWGGDEFIIIAPNLTDEVLVSLNERINDRLKEISGQYKFSISVSMGFATCSKGKDIEAIIQLADENMYSRKREKQNRLNPQFN</sequence>
<dbReference type="Pfam" id="PF00990">
    <property type="entry name" value="GGDEF"/>
    <property type="match status" value="1"/>
</dbReference>
<dbReference type="SMART" id="SM00267">
    <property type="entry name" value="GGDEF"/>
    <property type="match status" value="1"/>
</dbReference>
<dbReference type="Gene3D" id="3.30.70.270">
    <property type="match status" value="1"/>
</dbReference>